<accession>A0ABC8USB8</accession>
<dbReference type="AlphaFoldDB" id="A0ABC8USB8"/>
<keyword evidence="1" id="KW-0472">Membrane</keyword>
<dbReference type="Proteomes" id="UP001642360">
    <property type="component" value="Unassembled WGS sequence"/>
</dbReference>
<sequence>MQLIKENQIDLTIPPVEIGETEEVTHEIVTTSLTKAVRLLSAIQAHDGHWPSENSGPLIYTTPMIIALYLTGTLNVVLSPEHMKEIIRHIYNHQ</sequence>
<feature type="non-terminal residue" evidence="2">
    <location>
        <position position="94"/>
    </location>
</feature>
<keyword evidence="3" id="KW-1185">Reference proteome</keyword>
<keyword evidence="1" id="KW-1133">Transmembrane helix</keyword>
<dbReference type="InterPro" id="IPR018333">
    <property type="entry name" value="Squalene_cyclase"/>
</dbReference>
<gene>
    <name evidence="2" type="ORF">ILEXP_LOCUS54208</name>
</gene>
<keyword evidence="1" id="KW-0812">Transmembrane</keyword>
<dbReference type="PANTHER" id="PTHR11764:SF58">
    <property type="entry name" value="BETA-AMYRIN SYNTHASE-RELATED"/>
    <property type="match status" value="1"/>
</dbReference>
<evidence type="ECO:0000256" key="1">
    <source>
        <dbReference type="SAM" id="Phobius"/>
    </source>
</evidence>
<name>A0ABC8USB8_9AQUA</name>
<reference evidence="2 3" key="1">
    <citation type="submission" date="2024-02" db="EMBL/GenBank/DDBJ databases">
        <authorList>
            <person name="Vignale AGUSTIN F."/>
            <person name="Sosa J E."/>
            <person name="Modenutti C."/>
        </authorList>
    </citation>
    <scope>NUCLEOTIDE SEQUENCE [LARGE SCALE GENOMIC DNA]</scope>
</reference>
<organism evidence="2 3">
    <name type="scientific">Ilex paraguariensis</name>
    <name type="common">yerba mate</name>
    <dbReference type="NCBI Taxonomy" id="185542"/>
    <lineage>
        <taxon>Eukaryota</taxon>
        <taxon>Viridiplantae</taxon>
        <taxon>Streptophyta</taxon>
        <taxon>Embryophyta</taxon>
        <taxon>Tracheophyta</taxon>
        <taxon>Spermatophyta</taxon>
        <taxon>Magnoliopsida</taxon>
        <taxon>eudicotyledons</taxon>
        <taxon>Gunneridae</taxon>
        <taxon>Pentapetalae</taxon>
        <taxon>asterids</taxon>
        <taxon>campanulids</taxon>
        <taxon>Aquifoliales</taxon>
        <taxon>Aquifoliaceae</taxon>
        <taxon>Ilex</taxon>
    </lineage>
</organism>
<dbReference type="PANTHER" id="PTHR11764">
    <property type="entry name" value="TERPENE CYCLASE/MUTASE FAMILY MEMBER"/>
    <property type="match status" value="1"/>
</dbReference>
<dbReference type="SUPFAM" id="SSF81853">
    <property type="entry name" value="Family 10 polysaccharide lyase"/>
    <property type="match status" value="1"/>
</dbReference>
<dbReference type="EMBL" id="CAUOFW020008809">
    <property type="protein sequence ID" value="CAK9183910.1"/>
    <property type="molecule type" value="Genomic_DNA"/>
</dbReference>
<comment type="caution">
    <text evidence="2">The sequence shown here is derived from an EMBL/GenBank/DDBJ whole genome shotgun (WGS) entry which is preliminary data.</text>
</comment>
<evidence type="ECO:0000313" key="2">
    <source>
        <dbReference type="EMBL" id="CAK9183910.1"/>
    </source>
</evidence>
<proteinExistence type="predicted"/>
<protein>
    <submittedName>
        <fullName evidence="2">Uncharacterized protein</fullName>
    </submittedName>
</protein>
<feature type="transmembrane region" description="Helical" evidence="1">
    <location>
        <begin position="58"/>
        <end position="78"/>
    </location>
</feature>
<evidence type="ECO:0000313" key="3">
    <source>
        <dbReference type="Proteomes" id="UP001642360"/>
    </source>
</evidence>